<evidence type="ECO:0000256" key="4">
    <source>
        <dbReference type="SAM" id="Coils"/>
    </source>
</evidence>
<dbReference type="PANTHER" id="PTHR46402">
    <property type="entry name" value="SET AND MYND DOMAIN-CONTAINING PROTEIN 5"/>
    <property type="match status" value="1"/>
</dbReference>
<keyword evidence="6" id="KW-1185">Reference proteome</keyword>
<gene>
    <name evidence="5" type="ORF">CUNI_LOCUS18926</name>
</gene>
<evidence type="ECO:0000313" key="5">
    <source>
        <dbReference type="EMBL" id="CAG5133368.1"/>
    </source>
</evidence>
<feature type="non-terminal residue" evidence="5">
    <location>
        <position position="265"/>
    </location>
</feature>
<dbReference type="OrthoDB" id="438641at2759"/>
<organism evidence="5 6">
    <name type="scientific">Candidula unifasciata</name>
    <dbReference type="NCBI Taxonomy" id="100452"/>
    <lineage>
        <taxon>Eukaryota</taxon>
        <taxon>Metazoa</taxon>
        <taxon>Spiralia</taxon>
        <taxon>Lophotrochozoa</taxon>
        <taxon>Mollusca</taxon>
        <taxon>Gastropoda</taxon>
        <taxon>Heterobranchia</taxon>
        <taxon>Euthyneura</taxon>
        <taxon>Panpulmonata</taxon>
        <taxon>Eupulmonata</taxon>
        <taxon>Stylommatophora</taxon>
        <taxon>Helicina</taxon>
        <taxon>Helicoidea</taxon>
        <taxon>Geomitridae</taxon>
        <taxon>Candidula</taxon>
    </lineage>
</organism>
<proteinExistence type="predicted"/>
<name>A0A8S3ZYV3_9EUPU</name>
<evidence type="ECO:0008006" key="7">
    <source>
        <dbReference type="Google" id="ProtNLM"/>
    </source>
</evidence>
<evidence type="ECO:0000256" key="2">
    <source>
        <dbReference type="ARBA" id="ARBA00022679"/>
    </source>
</evidence>
<dbReference type="PANTHER" id="PTHR46402:SF2">
    <property type="entry name" value="HISTONE-LYSINE N-TRIMETHYLTRANSFERASE SMYD5"/>
    <property type="match status" value="1"/>
</dbReference>
<comment type="caution">
    <text evidence="5">The sequence shown here is derived from an EMBL/GenBank/DDBJ whole genome shotgun (WGS) entry which is preliminary data.</text>
</comment>
<dbReference type="AlphaFoldDB" id="A0A8S3ZYV3"/>
<keyword evidence="2" id="KW-0808">Transferase</keyword>
<dbReference type="GO" id="GO:0045814">
    <property type="term" value="P:negative regulation of gene expression, epigenetic"/>
    <property type="evidence" value="ECO:0007669"/>
    <property type="project" value="TreeGrafter"/>
</dbReference>
<feature type="coiled-coil region" evidence="4">
    <location>
        <begin position="223"/>
        <end position="250"/>
    </location>
</feature>
<keyword evidence="3" id="KW-0949">S-adenosyl-L-methionine</keyword>
<keyword evidence="1" id="KW-0489">Methyltransferase</keyword>
<dbReference type="EMBL" id="CAJHNH020006135">
    <property type="protein sequence ID" value="CAG5133368.1"/>
    <property type="molecule type" value="Genomic_DNA"/>
</dbReference>
<accession>A0A8S3ZYV3</accession>
<dbReference type="Proteomes" id="UP000678393">
    <property type="component" value="Unassembled WGS sequence"/>
</dbReference>
<dbReference type="GO" id="GO:0032259">
    <property type="term" value="P:methylation"/>
    <property type="evidence" value="ECO:0007669"/>
    <property type="project" value="UniProtKB-KW"/>
</dbReference>
<dbReference type="GO" id="GO:0042799">
    <property type="term" value="F:histone H4K20 methyltransferase activity"/>
    <property type="evidence" value="ECO:0007669"/>
    <property type="project" value="TreeGrafter"/>
</dbReference>
<sequence>WQLTALKEGDVLFEEKPLVSAQFSWNELYKYLACEFCLKSLESAEEMVRRLANNPGLSLPHPECCDVDPSTFAQCSQCQVLYCSPVCRDLAAEQYHQVLCKGSSKDDPEHPLNRLVNEWRAFHYPPETTSVMLIAKMIAMVKQAKDKDLIVSQFSTFVKNAASEQEHIAHKLLGEQFQVQREVLRSLVSDALFEESVQEWFTPEGFSLLFALVGTNGQGIENLQLNEAEKKELDELIEKIYNEIDEVSGEFLDCEGSGLYQLQSA</sequence>
<keyword evidence="4" id="KW-0175">Coiled coil</keyword>
<evidence type="ECO:0000256" key="3">
    <source>
        <dbReference type="ARBA" id="ARBA00022691"/>
    </source>
</evidence>
<feature type="non-terminal residue" evidence="5">
    <location>
        <position position="1"/>
    </location>
</feature>
<evidence type="ECO:0000313" key="6">
    <source>
        <dbReference type="Proteomes" id="UP000678393"/>
    </source>
</evidence>
<evidence type="ECO:0000256" key="1">
    <source>
        <dbReference type="ARBA" id="ARBA00022603"/>
    </source>
</evidence>
<reference evidence="5" key="1">
    <citation type="submission" date="2021-04" db="EMBL/GenBank/DDBJ databases">
        <authorList>
            <consortium name="Molecular Ecology Group"/>
        </authorList>
    </citation>
    <scope>NUCLEOTIDE SEQUENCE</scope>
</reference>
<protein>
    <recommendedName>
        <fullName evidence="7">SET and MYND domain-containing protein 5</fullName>
    </recommendedName>
</protein>